<evidence type="ECO:0000256" key="6">
    <source>
        <dbReference type="ARBA" id="ARBA00022597"/>
    </source>
</evidence>
<reference evidence="13" key="1">
    <citation type="submission" date="2022-09" db="EMBL/GenBank/DDBJ databases">
        <title>Intensive care unit water sources are persistently colonized with multi-drug resistant bacteria and are the site of extensive horizontal gene transfer of antibiotic resistance genes.</title>
        <authorList>
            <person name="Diorio-Toth L."/>
        </authorList>
    </citation>
    <scope>NUCLEOTIDE SEQUENCE</scope>
    <source>
        <strain evidence="13">GD04153</strain>
    </source>
</reference>
<evidence type="ECO:0000256" key="4">
    <source>
        <dbReference type="ARBA" id="ARBA00022448"/>
    </source>
</evidence>
<dbReference type="PROSITE" id="PS50893">
    <property type="entry name" value="ABC_TRANSPORTER_2"/>
    <property type="match status" value="2"/>
</dbReference>
<keyword evidence="10" id="KW-1278">Translocase</keyword>
<comment type="subcellular location">
    <subcellularLocation>
        <location evidence="2">Cell inner membrane</location>
    </subcellularLocation>
    <subcellularLocation>
        <location evidence="1">Cell membrane</location>
        <topology evidence="1">Peripheral membrane protein</topology>
    </subcellularLocation>
</comment>
<gene>
    <name evidence="13" type="ORF">N7376_06730</name>
</gene>
<dbReference type="InterPro" id="IPR017871">
    <property type="entry name" value="ABC_transporter-like_CS"/>
</dbReference>
<dbReference type="FunFam" id="3.40.50.300:FF:000127">
    <property type="entry name" value="Ribose import ATP-binding protein RbsA"/>
    <property type="match status" value="1"/>
</dbReference>
<evidence type="ECO:0000256" key="11">
    <source>
        <dbReference type="ARBA" id="ARBA00023136"/>
    </source>
</evidence>
<evidence type="ECO:0000256" key="7">
    <source>
        <dbReference type="ARBA" id="ARBA00022737"/>
    </source>
</evidence>
<dbReference type="InterPro" id="IPR003593">
    <property type="entry name" value="AAA+_ATPase"/>
</dbReference>
<feature type="domain" description="ABC transporter" evidence="12">
    <location>
        <begin position="25"/>
        <end position="260"/>
    </location>
</feature>
<sequence>MEAPRVTDTVTAAKSERKAVSDTVLEIRDVAKSFGPVVALKRMNLTVRRGRVHTLLGENGAGKSTLMKILAGVFKPTSGTIQLKGASYAPKDPRDARANGIAIVFQELSLSRNLSVAENIFANHEPSRFGFIRERELNAAAEKLIHELGLPVDARAKVGDLSIAQRQLVEIAKGLSQPADVVILDEPTSSLSDSEAEILFSIIERLKARGTAVIYISHRMEEIMRLSDDITVVRDGEYVTTTEKSETTIERLIALMVGREMNDIYPPRVAPRPSASVAPILETKNLSVAGKFHDVSIGVKPGEVLGLFGLVGSGRSDVMKALFGMLRPTGEIRLDGKPVALSSPSDAIRNGIAFVTENRKEEGLVLPHSVERNINMVGLGQLAGPLGLMRSSAERSAARAEVLRLAIKTASLDTVAGSLSGGNQQKIVLAKWLQTKPRILILDEPTRGVDVGAKFEIYRIIRELAANGAAILMVSSELPEVLGLSDRVAVMHNRHVAAIVDADGLTPETVMSYAAGMHQ</sequence>
<evidence type="ECO:0000256" key="5">
    <source>
        <dbReference type="ARBA" id="ARBA00022475"/>
    </source>
</evidence>
<dbReference type="CDD" id="cd03215">
    <property type="entry name" value="ABC_Carb_Monos_II"/>
    <property type="match status" value="1"/>
</dbReference>
<dbReference type="InterPro" id="IPR027417">
    <property type="entry name" value="P-loop_NTPase"/>
</dbReference>
<dbReference type="GO" id="GO:0016887">
    <property type="term" value="F:ATP hydrolysis activity"/>
    <property type="evidence" value="ECO:0007669"/>
    <property type="project" value="InterPro"/>
</dbReference>
<keyword evidence="6" id="KW-0762">Sugar transport</keyword>
<dbReference type="SUPFAM" id="SSF52540">
    <property type="entry name" value="P-loop containing nucleoside triphosphate hydrolases"/>
    <property type="match status" value="2"/>
</dbReference>
<organism evidence="13 14">
    <name type="scientific">Brucella intermedia GD04153</name>
    <dbReference type="NCBI Taxonomy" id="2975438"/>
    <lineage>
        <taxon>Bacteria</taxon>
        <taxon>Pseudomonadati</taxon>
        <taxon>Pseudomonadota</taxon>
        <taxon>Alphaproteobacteria</taxon>
        <taxon>Hyphomicrobiales</taxon>
        <taxon>Brucellaceae</taxon>
        <taxon>Brucella/Ochrobactrum group</taxon>
        <taxon>Brucella</taxon>
    </lineage>
</organism>
<dbReference type="SMART" id="SM00382">
    <property type="entry name" value="AAA"/>
    <property type="match status" value="2"/>
</dbReference>
<keyword evidence="7" id="KW-0677">Repeat</keyword>
<dbReference type="Pfam" id="PF00005">
    <property type="entry name" value="ABC_tran"/>
    <property type="match status" value="2"/>
</dbReference>
<proteinExistence type="inferred from homology"/>
<evidence type="ECO:0000313" key="13">
    <source>
        <dbReference type="EMBL" id="MDH0123683.1"/>
    </source>
</evidence>
<dbReference type="AlphaFoldDB" id="A0AA42KJI7"/>
<dbReference type="Gene3D" id="3.40.50.300">
    <property type="entry name" value="P-loop containing nucleotide triphosphate hydrolases"/>
    <property type="match status" value="2"/>
</dbReference>
<evidence type="ECO:0000256" key="2">
    <source>
        <dbReference type="ARBA" id="ARBA00004533"/>
    </source>
</evidence>
<protein>
    <submittedName>
        <fullName evidence="13">Sugar ABC transporter ATP-binding protein</fullName>
    </submittedName>
</protein>
<dbReference type="PROSITE" id="PS00211">
    <property type="entry name" value="ABC_TRANSPORTER_1"/>
    <property type="match status" value="1"/>
</dbReference>
<dbReference type="PANTHER" id="PTHR43790:SF3">
    <property type="entry name" value="D-ALLOSE IMPORT ATP-BINDING PROTEIN ALSA-RELATED"/>
    <property type="match status" value="1"/>
</dbReference>
<evidence type="ECO:0000313" key="14">
    <source>
        <dbReference type="Proteomes" id="UP001158087"/>
    </source>
</evidence>
<dbReference type="InterPro" id="IPR050107">
    <property type="entry name" value="ABC_carbohydrate_import_ATPase"/>
</dbReference>
<name>A0AA42KJI7_9HYPH</name>
<accession>A0AA42KJI7</accession>
<comment type="caution">
    <text evidence="13">The sequence shown here is derived from an EMBL/GenBank/DDBJ whole genome shotgun (WGS) entry which is preliminary data.</text>
</comment>
<dbReference type="CDD" id="cd03216">
    <property type="entry name" value="ABC_Carb_Monos_I"/>
    <property type="match status" value="1"/>
</dbReference>
<dbReference type="InterPro" id="IPR003439">
    <property type="entry name" value="ABC_transporter-like_ATP-bd"/>
</dbReference>
<evidence type="ECO:0000256" key="1">
    <source>
        <dbReference type="ARBA" id="ARBA00004202"/>
    </source>
</evidence>
<dbReference type="GO" id="GO:0005886">
    <property type="term" value="C:plasma membrane"/>
    <property type="evidence" value="ECO:0007669"/>
    <property type="project" value="UniProtKB-SubCell"/>
</dbReference>
<evidence type="ECO:0000259" key="12">
    <source>
        <dbReference type="PROSITE" id="PS50893"/>
    </source>
</evidence>
<keyword evidence="4" id="KW-0813">Transport</keyword>
<evidence type="ECO:0000256" key="10">
    <source>
        <dbReference type="ARBA" id="ARBA00022967"/>
    </source>
</evidence>
<evidence type="ECO:0000256" key="8">
    <source>
        <dbReference type="ARBA" id="ARBA00022741"/>
    </source>
</evidence>
<comment type="similarity">
    <text evidence="3">Belongs to the ABC transporter superfamily.</text>
</comment>
<dbReference type="PANTHER" id="PTHR43790">
    <property type="entry name" value="CARBOHYDRATE TRANSPORT ATP-BINDING PROTEIN MG119-RELATED"/>
    <property type="match status" value="1"/>
</dbReference>
<keyword evidence="8" id="KW-0547">Nucleotide-binding</keyword>
<keyword evidence="5" id="KW-1003">Cell membrane</keyword>
<evidence type="ECO:0000256" key="3">
    <source>
        <dbReference type="ARBA" id="ARBA00005417"/>
    </source>
</evidence>
<dbReference type="GO" id="GO:0005524">
    <property type="term" value="F:ATP binding"/>
    <property type="evidence" value="ECO:0007669"/>
    <property type="project" value="UniProtKB-KW"/>
</dbReference>
<dbReference type="EMBL" id="JAODYY010000002">
    <property type="protein sequence ID" value="MDH0123683.1"/>
    <property type="molecule type" value="Genomic_DNA"/>
</dbReference>
<feature type="domain" description="ABC transporter" evidence="12">
    <location>
        <begin position="275"/>
        <end position="518"/>
    </location>
</feature>
<evidence type="ECO:0000256" key="9">
    <source>
        <dbReference type="ARBA" id="ARBA00022840"/>
    </source>
</evidence>
<dbReference type="Proteomes" id="UP001158087">
    <property type="component" value="Unassembled WGS sequence"/>
</dbReference>
<keyword evidence="11" id="KW-0472">Membrane</keyword>
<keyword evidence="9 13" id="KW-0067">ATP-binding</keyword>